<feature type="transmembrane region" description="Helical" evidence="8">
    <location>
        <begin position="119"/>
        <end position="140"/>
    </location>
</feature>
<evidence type="ECO:0000256" key="7">
    <source>
        <dbReference type="ARBA" id="ARBA00023136"/>
    </source>
</evidence>
<feature type="non-terminal residue" evidence="9">
    <location>
        <position position="182"/>
    </location>
</feature>
<reference evidence="9 10" key="1">
    <citation type="submission" date="2019-09" db="EMBL/GenBank/DDBJ databases">
        <title>Bird 10,000 Genomes (B10K) Project - Family phase.</title>
        <authorList>
            <person name="Zhang G."/>
        </authorList>
    </citation>
    <scope>NUCLEOTIDE SEQUENCE [LARGE SCALE GENOMIC DNA]</scope>
    <source>
        <strain evidence="9">B10K-DU-002-43</strain>
        <tissue evidence="9">Muscle</tissue>
    </source>
</reference>
<evidence type="ECO:0000256" key="2">
    <source>
        <dbReference type="ARBA" id="ARBA00022427"/>
    </source>
</evidence>
<evidence type="ECO:0000256" key="3">
    <source>
        <dbReference type="ARBA" id="ARBA00022475"/>
    </source>
</evidence>
<dbReference type="GO" id="GO:0005886">
    <property type="term" value="C:plasma membrane"/>
    <property type="evidence" value="ECO:0007669"/>
    <property type="project" value="UniProtKB-SubCell"/>
</dbReference>
<dbReference type="PRINTS" id="PR01077">
    <property type="entry name" value="CLAUDIN"/>
</dbReference>
<dbReference type="Gene3D" id="1.20.140.150">
    <property type="match status" value="1"/>
</dbReference>
<feature type="non-terminal residue" evidence="9">
    <location>
        <position position="1"/>
    </location>
</feature>
<dbReference type="GO" id="GO:0005198">
    <property type="term" value="F:structural molecule activity"/>
    <property type="evidence" value="ECO:0007669"/>
    <property type="project" value="InterPro"/>
</dbReference>
<evidence type="ECO:0000256" key="1">
    <source>
        <dbReference type="ARBA" id="ARBA00008295"/>
    </source>
</evidence>
<keyword evidence="10" id="KW-1185">Reference proteome</keyword>
<dbReference type="Proteomes" id="UP000524007">
    <property type="component" value="Unassembled WGS sequence"/>
</dbReference>
<evidence type="ECO:0000256" key="6">
    <source>
        <dbReference type="ARBA" id="ARBA00022989"/>
    </source>
</evidence>
<dbReference type="GO" id="GO:0005923">
    <property type="term" value="C:bicellular tight junction"/>
    <property type="evidence" value="ECO:0007669"/>
    <property type="project" value="UniProtKB-SubCell"/>
</dbReference>
<dbReference type="Pfam" id="PF00822">
    <property type="entry name" value="PMP22_Claudin"/>
    <property type="match status" value="1"/>
</dbReference>
<dbReference type="InterPro" id="IPR006187">
    <property type="entry name" value="Claudin"/>
</dbReference>
<sequence>MAMMTMQMGGLTVATLGWLGSILTCGLPMWKVMTFIGSSIAGGQMFCEGLWMNCVYDSAGQMQCKDYDSLQELPTDIQAARAMVVTSIFVSFFAFLIALTGADYTRCMNGNGTKSRYSVAAGALFITASTLLLIPVSWSANTVVGNFYNPMALDAPRREVGAALYIGWISSALLLIGGSILC</sequence>
<protein>
    <recommendedName>
        <fullName evidence="8">Claudin</fullName>
    </recommendedName>
</protein>
<dbReference type="InterPro" id="IPR004031">
    <property type="entry name" value="PMP22/EMP/MP20/Claudin"/>
</dbReference>
<feature type="transmembrane region" description="Helical" evidence="8">
    <location>
        <begin position="79"/>
        <end position="99"/>
    </location>
</feature>
<keyword evidence="4 8" id="KW-0812">Transmembrane</keyword>
<comment type="function">
    <text evidence="8">Claudins function as major constituents of the tight junction complexes that regulate the permeability of epithelia.</text>
</comment>
<keyword evidence="2 8" id="KW-0796">Tight junction</keyword>
<evidence type="ECO:0000256" key="8">
    <source>
        <dbReference type="RuleBase" id="RU060637"/>
    </source>
</evidence>
<evidence type="ECO:0000313" key="10">
    <source>
        <dbReference type="Proteomes" id="UP000524007"/>
    </source>
</evidence>
<keyword evidence="5 8" id="KW-0965">Cell junction</keyword>
<comment type="caution">
    <text evidence="8">Lacks conserved residue(s) required for the propagation of feature annotation.</text>
</comment>
<keyword evidence="7 8" id="KW-0472">Membrane</keyword>
<comment type="similarity">
    <text evidence="1 8">Belongs to the claudin family.</text>
</comment>
<organism evidence="9 10">
    <name type="scientific">Leiothrix lutea</name>
    <name type="common">Red-billed leiothrix</name>
    <name type="synonym">Sylvia lutea</name>
    <dbReference type="NCBI Taxonomy" id="36275"/>
    <lineage>
        <taxon>Eukaryota</taxon>
        <taxon>Metazoa</taxon>
        <taxon>Chordata</taxon>
        <taxon>Craniata</taxon>
        <taxon>Vertebrata</taxon>
        <taxon>Euteleostomi</taxon>
        <taxon>Archelosauria</taxon>
        <taxon>Archosauria</taxon>
        <taxon>Dinosauria</taxon>
        <taxon>Saurischia</taxon>
        <taxon>Theropoda</taxon>
        <taxon>Coelurosauria</taxon>
        <taxon>Aves</taxon>
        <taxon>Neognathae</taxon>
        <taxon>Neoaves</taxon>
        <taxon>Telluraves</taxon>
        <taxon>Australaves</taxon>
        <taxon>Passeriformes</taxon>
        <taxon>Sylvioidea</taxon>
        <taxon>Leiothrichidae</taxon>
        <taxon>Leiothrix</taxon>
    </lineage>
</organism>
<dbReference type="AlphaFoldDB" id="A0A7L1ZX73"/>
<dbReference type="EMBL" id="VXBY01002045">
    <property type="protein sequence ID" value="NXP38522.1"/>
    <property type="molecule type" value="Genomic_DNA"/>
</dbReference>
<dbReference type="InterPro" id="IPR017974">
    <property type="entry name" value="Claudin_CS"/>
</dbReference>
<feature type="transmembrane region" description="Helical" evidence="8">
    <location>
        <begin position="160"/>
        <end position="181"/>
    </location>
</feature>
<dbReference type="FunFam" id="1.20.140.150:FF:000001">
    <property type="entry name" value="Claudin"/>
    <property type="match status" value="1"/>
</dbReference>
<evidence type="ECO:0000256" key="4">
    <source>
        <dbReference type="ARBA" id="ARBA00022692"/>
    </source>
</evidence>
<evidence type="ECO:0000256" key="5">
    <source>
        <dbReference type="ARBA" id="ARBA00022949"/>
    </source>
</evidence>
<proteinExistence type="inferred from homology"/>
<keyword evidence="6 8" id="KW-1133">Transmembrane helix</keyword>
<accession>A0A7L1ZX73</accession>
<evidence type="ECO:0000313" key="9">
    <source>
        <dbReference type="EMBL" id="NXP38522.1"/>
    </source>
</evidence>
<keyword evidence="3 8" id="KW-1003">Cell membrane</keyword>
<dbReference type="PANTHER" id="PTHR12002">
    <property type="entry name" value="CLAUDIN"/>
    <property type="match status" value="1"/>
</dbReference>
<name>A0A7L1ZX73_LEILU</name>
<gene>
    <name evidence="9" type="primary">Cldn3_1</name>
    <name evidence="9" type="ORF">LEILUT_R10772</name>
</gene>
<comment type="caution">
    <text evidence="9">The sequence shown here is derived from an EMBL/GenBank/DDBJ whole genome shotgun (WGS) entry which is preliminary data.</text>
</comment>
<comment type="subcellular location">
    <subcellularLocation>
        <location evidence="8">Cell junction</location>
        <location evidence="8">Tight junction</location>
    </subcellularLocation>
    <subcellularLocation>
        <location evidence="8">Cell membrane</location>
        <topology evidence="8">Multi-pass membrane protein</topology>
    </subcellularLocation>
</comment>
<dbReference type="PROSITE" id="PS01346">
    <property type="entry name" value="CLAUDIN"/>
    <property type="match status" value="1"/>
</dbReference>